<dbReference type="HOGENOM" id="CLU_043071_0_0_1"/>
<accession>Q0CDS0</accession>
<dbReference type="GO" id="GO:0032259">
    <property type="term" value="P:methylation"/>
    <property type="evidence" value="ECO:0007669"/>
    <property type="project" value="InterPro"/>
</dbReference>
<dbReference type="InterPro" id="IPR002877">
    <property type="entry name" value="RNA_MeTrfase_FtsJ_dom"/>
</dbReference>
<evidence type="ECO:0000313" key="2">
    <source>
        <dbReference type="EMBL" id="EAU31337.1"/>
    </source>
</evidence>
<dbReference type="AlphaFoldDB" id="Q0CDS0"/>
<dbReference type="eggNOG" id="ENOG502S5H8">
    <property type="taxonomic scope" value="Eukaryota"/>
</dbReference>
<sequence>MAINQETPPFATHSPQNLRQAIVRYLRDEVPEFQRLWELRQKVMGWENPEGDRFFERQRQVADHADKKTARQFFNMMKGIGREMHRVTNIFRINSIRPSILDMCMAPGGFLATALESNPGARAVGFSLPRREGGHNVLLQRSPDISLKFLDITMLAEDMGRFGIPNEHPDAGKFLPRQFTPEQAFDLVICDGQVLREHPRATYRESREARRLILTQLALGLEHTRPGGSMIILLHKVEAPASARLLYTFEQFASVQLFKHTRFHAKRSSFYMLATNIRKDCLEATTAIREWKRMWDIATFGTDEEYREMLCMDDQDADLFVKEFGPRLAVLGKHVWEIQGDALAKAPFLQQQGSPDRNGGRSDLPVL</sequence>
<dbReference type="Gene3D" id="3.40.50.150">
    <property type="entry name" value="Vaccinia Virus protein VP39"/>
    <property type="match status" value="1"/>
</dbReference>
<dbReference type="GO" id="GO:0008168">
    <property type="term" value="F:methyltransferase activity"/>
    <property type="evidence" value="ECO:0007669"/>
    <property type="project" value="InterPro"/>
</dbReference>
<dbReference type="VEuPathDB" id="FungiDB:ATEG_08164"/>
<dbReference type="OrthoDB" id="417125at2759"/>
<evidence type="ECO:0000313" key="3">
    <source>
        <dbReference type="Proteomes" id="UP000007963"/>
    </source>
</evidence>
<dbReference type="GeneID" id="4353113"/>
<dbReference type="Pfam" id="PF01728">
    <property type="entry name" value="FtsJ"/>
    <property type="match status" value="1"/>
</dbReference>
<evidence type="ECO:0000259" key="1">
    <source>
        <dbReference type="Pfam" id="PF01728"/>
    </source>
</evidence>
<proteinExistence type="predicted"/>
<organism evidence="2 3">
    <name type="scientific">Aspergillus terreus (strain NIH 2624 / FGSC A1156)</name>
    <dbReference type="NCBI Taxonomy" id="341663"/>
    <lineage>
        <taxon>Eukaryota</taxon>
        <taxon>Fungi</taxon>
        <taxon>Dikarya</taxon>
        <taxon>Ascomycota</taxon>
        <taxon>Pezizomycotina</taxon>
        <taxon>Eurotiomycetes</taxon>
        <taxon>Eurotiomycetidae</taxon>
        <taxon>Eurotiales</taxon>
        <taxon>Aspergillaceae</taxon>
        <taxon>Aspergillus</taxon>
        <taxon>Aspergillus subgen. Circumdati</taxon>
    </lineage>
</organism>
<dbReference type="EMBL" id="CH476605">
    <property type="protein sequence ID" value="EAU31337.1"/>
    <property type="molecule type" value="Genomic_DNA"/>
</dbReference>
<dbReference type="InterPro" id="IPR029063">
    <property type="entry name" value="SAM-dependent_MTases_sf"/>
</dbReference>
<dbReference type="SUPFAM" id="SSF53335">
    <property type="entry name" value="S-adenosyl-L-methionine-dependent methyltransferases"/>
    <property type="match status" value="1"/>
</dbReference>
<dbReference type="Proteomes" id="UP000007963">
    <property type="component" value="Unassembled WGS sequence"/>
</dbReference>
<dbReference type="OMA" id="KRWKRIW"/>
<reference evidence="3" key="1">
    <citation type="submission" date="2005-09" db="EMBL/GenBank/DDBJ databases">
        <title>Annotation of the Aspergillus terreus NIH2624 genome.</title>
        <authorList>
            <person name="Birren B.W."/>
            <person name="Lander E.S."/>
            <person name="Galagan J.E."/>
            <person name="Nusbaum C."/>
            <person name="Devon K."/>
            <person name="Henn M."/>
            <person name="Ma L.-J."/>
            <person name="Jaffe D.B."/>
            <person name="Butler J."/>
            <person name="Alvarez P."/>
            <person name="Gnerre S."/>
            <person name="Grabherr M."/>
            <person name="Kleber M."/>
            <person name="Mauceli E.W."/>
            <person name="Brockman W."/>
            <person name="Rounsley S."/>
            <person name="Young S.K."/>
            <person name="LaButti K."/>
            <person name="Pushparaj V."/>
            <person name="DeCaprio D."/>
            <person name="Crawford M."/>
            <person name="Koehrsen M."/>
            <person name="Engels R."/>
            <person name="Montgomery P."/>
            <person name="Pearson M."/>
            <person name="Howarth C."/>
            <person name="Larson L."/>
            <person name="Luoma S."/>
            <person name="White J."/>
            <person name="Alvarado L."/>
            <person name="Kodira C.D."/>
            <person name="Zeng Q."/>
            <person name="Oleary S."/>
            <person name="Yandava C."/>
            <person name="Denning D.W."/>
            <person name="Nierman W.C."/>
            <person name="Milne T."/>
            <person name="Madden K."/>
        </authorList>
    </citation>
    <scope>NUCLEOTIDE SEQUENCE [LARGE SCALE GENOMIC DNA]</scope>
    <source>
        <strain evidence="3">NIH 2624 / FGSC A1156</strain>
    </source>
</reference>
<dbReference type="STRING" id="341663.Q0CDS0"/>
<dbReference type="RefSeq" id="XP_001216785.1">
    <property type="nucleotide sequence ID" value="XM_001216785.1"/>
</dbReference>
<protein>
    <recommendedName>
        <fullName evidence="1">Ribosomal RNA methyltransferase FtsJ domain-containing protein</fullName>
    </recommendedName>
</protein>
<name>Q0CDS0_ASPTN</name>
<feature type="domain" description="Ribosomal RNA methyltransferase FtsJ" evidence="1">
    <location>
        <begin position="97"/>
        <end position="274"/>
    </location>
</feature>
<gene>
    <name evidence="2" type="ORF">ATEG_08164</name>
</gene>